<reference evidence="2 3" key="1">
    <citation type="submission" date="2014-04" db="EMBL/GenBank/DDBJ databases">
        <authorList>
            <consortium name="DOE Joint Genome Institute"/>
            <person name="Kuo A."/>
            <person name="Tarkka M."/>
            <person name="Buscot F."/>
            <person name="Kohler A."/>
            <person name="Nagy L.G."/>
            <person name="Floudas D."/>
            <person name="Copeland A."/>
            <person name="Barry K.W."/>
            <person name="Cichocki N."/>
            <person name="Veneault-Fourrey C."/>
            <person name="LaButti K."/>
            <person name="Lindquist E.A."/>
            <person name="Lipzen A."/>
            <person name="Lundell T."/>
            <person name="Morin E."/>
            <person name="Murat C."/>
            <person name="Sun H."/>
            <person name="Tunlid A."/>
            <person name="Henrissat B."/>
            <person name="Grigoriev I.V."/>
            <person name="Hibbett D.S."/>
            <person name="Martin F."/>
            <person name="Nordberg H.P."/>
            <person name="Cantor M.N."/>
            <person name="Hua S.X."/>
        </authorList>
    </citation>
    <scope>NUCLEOTIDE SEQUENCE [LARGE SCALE GENOMIC DNA]</scope>
    <source>
        <strain evidence="2 3">F 1598</strain>
    </source>
</reference>
<dbReference type="AlphaFoldDB" id="A0A0C3CGX2"/>
<accession>A0A0C3CGX2</accession>
<proteinExistence type="predicted"/>
<dbReference type="Proteomes" id="UP000054166">
    <property type="component" value="Unassembled WGS sequence"/>
</dbReference>
<sequence length="94" mass="10619">MSVGIVPDEGKVAKGNKQETGEDQLEDLQILPNAWTTTRRCRKDRWFDTLDLEARKAYGRALMSGQDPFQIDDVHLCSEKSAVEAWQREIGPNG</sequence>
<gene>
    <name evidence="2" type="ORF">PILCRDRAFT_812892</name>
</gene>
<feature type="region of interest" description="Disordered" evidence="1">
    <location>
        <begin position="1"/>
        <end position="22"/>
    </location>
</feature>
<organism evidence="2 3">
    <name type="scientific">Piloderma croceum (strain F 1598)</name>
    <dbReference type="NCBI Taxonomy" id="765440"/>
    <lineage>
        <taxon>Eukaryota</taxon>
        <taxon>Fungi</taxon>
        <taxon>Dikarya</taxon>
        <taxon>Basidiomycota</taxon>
        <taxon>Agaricomycotina</taxon>
        <taxon>Agaricomycetes</taxon>
        <taxon>Agaricomycetidae</taxon>
        <taxon>Atheliales</taxon>
        <taxon>Atheliaceae</taxon>
        <taxon>Piloderma</taxon>
    </lineage>
</organism>
<evidence type="ECO:0000313" key="2">
    <source>
        <dbReference type="EMBL" id="KIM89002.1"/>
    </source>
</evidence>
<feature type="compositionally biased region" description="Basic and acidic residues" evidence="1">
    <location>
        <begin position="8"/>
        <end position="20"/>
    </location>
</feature>
<dbReference type="HOGENOM" id="CLU_2386945_0_0_1"/>
<protein>
    <submittedName>
        <fullName evidence="2">Uncharacterized protein</fullName>
    </submittedName>
</protein>
<name>A0A0C3CGX2_PILCF</name>
<evidence type="ECO:0000256" key="1">
    <source>
        <dbReference type="SAM" id="MobiDB-lite"/>
    </source>
</evidence>
<dbReference type="EMBL" id="KN832975">
    <property type="protein sequence ID" value="KIM89002.1"/>
    <property type="molecule type" value="Genomic_DNA"/>
</dbReference>
<evidence type="ECO:0000313" key="3">
    <source>
        <dbReference type="Proteomes" id="UP000054166"/>
    </source>
</evidence>
<dbReference type="InParanoid" id="A0A0C3CGX2"/>
<reference evidence="3" key="2">
    <citation type="submission" date="2015-01" db="EMBL/GenBank/DDBJ databases">
        <title>Evolutionary Origins and Diversification of the Mycorrhizal Mutualists.</title>
        <authorList>
            <consortium name="DOE Joint Genome Institute"/>
            <consortium name="Mycorrhizal Genomics Consortium"/>
            <person name="Kohler A."/>
            <person name="Kuo A."/>
            <person name="Nagy L.G."/>
            <person name="Floudas D."/>
            <person name="Copeland A."/>
            <person name="Barry K.W."/>
            <person name="Cichocki N."/>
            <person name="Veneault-Fourrey C."/>
            <person name="LaButti K."/>
            <person name="Lindquist E.A."/>
            <person name="Lipzen A."/>
            <person name="Lundell T."/>
            <person name="Morin E."/>
            <person name="Murat C."/>
            <person name="Riley R."/>
            <person name="Ohm R."/>
            <person name="Sun H."/>
            <person name="Tunlid A."/>
            <person name="Henrissat B."/>
            <person name="Grigoriev I.V."/>
            <person name="Hibbett D.S."/>
            <person name="Martin F."/>
        </authorList>
    </citation>
    <scope>NUCLEOTIDE SEQUENCE [LARGE SCALE GENOMIC DNA]</scope>
    <source>
        <strain evidence="3">F 1598</strain>
    </source>
</reference>
<keyword evidence="3" id="KW-1185">Reference proteome</keyword>